<feature type="compositionally biased region" description="Pro residues" evidence="1">
    <location>
        <begin position="137"/>
        <end position="146"/>
    </location>
</feature>
<feature type="region of interest" description="Disordered" evidence="1">
    <location>
        <begin position="68"/>
        <end position="294"/>
    </location>
</feature>
<name>A0A5C3PV76_9APHY</name>
<accession>A0A5C3PV76</accession>
<dbReference type="EMBL" id="ML210981">
    <property type="protein sequence ID" value="TFK93452.1"/>
    <property type="molecule type" value="Genomic_DNA"/>
</dbReference>
<gene>
    <name evidence="2" type="ORF">K466DRAFT_109234</name>
</gene>
<feature type="compositionally biased region" description="Basic and acidic residues" evidence="1">
    <location>
        <begin position="96"/>
        <end position="121"/>
    </location>
</feature>
<feature type="compositionally biased region" description="Low complexity" evidence="1">
    <location>
        <begin position="147"/>
        <end position="189"/>
    </location>
</feature>
<evidence type="ECO:0000256" key="1">
    <source>
        <dbReference type="SAM" id="MobiDB-lite"/>
    </source>
</evidence>
<proteinExistence type="predicted"/>
<dbReference type="AlphaFoldDB" id="A0A5C3PV76"/>
<organism evidence="2 3">
    <name type="scientific">Polyporus arcularius HHB13444</name>
    <dbReference type="NCBI Taxonomy" id="1314778"/>
    <lineage>
        <taxon>Eukaryota</taxon>
        <taxon>Fungi</taxon>
        <taxon>Dikarya</taxon>
        <taxon>Basidiomycota</taxon>
        <taxon>Agaricomycotina</taxon>
        <taxon>Agaricomycetes</taxon>
        <taxon>Polyporales</taxon>
        <taxon>Polyporaceae</taxon>
        <taxon>Polyporus</taxon>
    </lineage>
</organism>
<sequence>MGLLGRRGIVVCGVGVAVWHLRRVGVEEVDWWIMALVDMVCVHDMTVACIAHGWKGLEAQRVSWAHEGGNKDRAEEAGRDDGGAGGRGKRKRGRRREGDGRERASTERPHPLSRGRRETESTSRSQPFIFHLFSPIPARPRAPPAFPFRDYPTDAAPAAEDSASPAALSLPPSTLPAATARRPTTQAQAVHSARDSPPVTTIDRVVTRSPVHFPVATSTRPPRQPPGDPGSRHTASADPRCRRPQPRRPLCSSCQRASPRSADDDPQRRTPASQLFPSPIPTPETTHFDRDPLH</sequence>
<keyword evidence="3" id="KW-1185">Reference proteome</keyword>
<reference evidence="2 3" key="1">
    <citation type="journal article" date="2019" name="Nat. Ecol. Evol.">
        <title>Megaphylogeny resolves global patterns of mushroom evolution.</title>
        <authorList>
            <person name="Varga T."/>
            <person name="Krizsan K."/>
            <person name="Foldi C."/>
            <person name="Dima B."/>
            <person name="Sanchez-Garcia M."/>
            <person name="Sanchez-Ramirez S."/>
            <person name="Szollosi G.J."/>
            <person name="Szarkandi J.G."/>
            <person name="Papp V."/>
            <person name="Albert L."/>
            <person name="Andreopoulos W."/>
            <person name="Angelini C."/>
            <person name="Antonin V."/>
            <person name="Barry K.W."/>
            <person name="Bougher N.L."/>
            <person name="Buchanan P."/>
            <person name="Buyck B."/>
            <person name="Bense V."/>
            <person name="Catcheside P."/>
            <person name="Chovatia M."/>
            <person name="Cooper J."/>
            <person name="Damon W."/>
            <person name="Desjardin D."/>
            <person name="Finy P."/>
            <person name="Geml J."/>
            <person name="Haridas S."/>
            <person name="Hughes K."/>
            <person name="Justo A."/>
            <person name="Karasinski D."/>
            <person name="Kautmanova I."/>
            <person name="Kiss B."/>
            <person name="Kocsube S."/>
            <person name="Kotiranta H."/>
            <person name="LaButti K.M."/>
            <person name="Lechner B.E."/>
            <person name="Liimatainen K."/>
            <person name="Lipzen A."/>
            <person name="Lukacs Z."/>
            <person name="Mihaltcheva S."/>
            <person name="Morgado L.N."/>
            <person name="Niskanen T."/>
            <person name="Noordeloos M.E."/>
            <person name="Ohm R.A."/>
            <person name="Ortiz-Santana B."/>
            <person name="Ovrebo C."/>
            <person name="Racz N."/>
            <person name="Riley R."/>
            <person name="Savchenko A."/>
            <person name="Shiryaev A."/>
            <person name="Soop K."/>
            <person name="Spirin V."/>
            <person name="Szebenyi C."/>
            <person name="Tomsovsky M."/>
            <person name="Tulloss R.E."/>
            <person name="Uehling J."/>
            <person name="Grigoriev I.V."/>
            <person name="Vagvolgyi C."/>
            <person name="Papp T."/>
            <person name="Martin F.M."/>
            <person name="Miettinen O."/>
            <person name="Hibbett D.S."/>
            <person name="Nagy L.G."/>
        </authorList>
    </citation>
    <scope>NUCLEOTIDE SEQUENCE [LARGE SCALE GENOMIC DNA]</scope>
    <source>
        <strain evidence="2 3">HHB13444</strain>
    </source>
</reference>
<feature type="compositionally biased region" description="Basic and acidic residues" evidence="1">
    <location>
        <begin position="68"/>
        <end position="82"/>
    </location>
</feature>
<dbReference type="Proteomes" id="UP000308197">
    <property type="component" value="Unassembled WGS sequence"/>
</dbReference>
<evidence type="ECO:0000313" key="3">
    <source>
        <dbReference type="Proteomes" id="UP000308197"/>
    </source>
</evidence>
<dbReference type="InParanoid" id="A0A5C3PV76"/>
<evidence type="ECO:0000313" key="2">
    <source>
        <dbReference type="EMBL" id="TFK93452.1"/>
    </source>
</evidence>
<protein>
    <submittedName>
        <fullName evidence="2">Uncharacterized protein</fullName>
    </submittedName>
</protein>